<dbReference type="RefSeq" id="WP_224055676.1">
    <property type="nucleotide sequence ID" value="NZ_AP025145.1"/>
</dbReference>
<dbReference type="PANTHER" id="PTHR43798:SF33">
    <property type="entry name" value="HYDROLASE, PUTATIVE (AFU_ORTHOLOGUE AFUA_2G14860)-RELATED"/>
    <property type="match status" value="1"/>
</dbReference>
<dbReference type="InterPro" id="IPR029058">
    <property type="entry name" value="AB_hydrolase_fold"/>
</dbReference>
<dbReference type="AlphaFoldDB" id="A0AAV5P0H2"/>
<comment type="caution">
    <text evidence="2">The sequence shown here is derived from an EMBL/GenBank/DDBJ whole genome shotgun (WGS) entry which is preliminary data.</text>
</comment>
<dbReference type="PRINTS" id="PR00111">
    <property type="entry name" value="ABHYDROLASE"/>
</dbReference>
<feature type="domain" description="AB hydrolase-1" evidence="1">
    <location>
        <begin position="11"/>
        <end position="110"/>
    </location>
</feature>
<dbReference type="SUPFAM" id="SSF53474">
    <property type="entry name" value="alpha/beta-Hydrolases"/>
    <property type="match status" value="1"/>
</dbReference>
<accession>A0AAV5P0H2</accession>
<organism evidence="2 3">
    <name type="scientific">Vibrio penaeicida</name>
    <dbReference type="NCBI Taxonomy" id="104609"/>
    <lineage>
        <taxon>Bacteria</taxon>
        <taxon>Pseudomonadati</taxon>
        <taxon>Pseudomonadota</taxon>
        <taxon>Gammaproteobacteria</taxon>
        <taxon>Vibrionales</taxon>
        <taxon>Vibrionaceae</taxon>
        <taxon>Vibrio</taxon>
    </lineage>
</organism>
<protein>
    <recommendedName>
        <fullName evidence="1">AB hydrolase-1 domain-containing protein</fullName>
    </recommendedName>
</protein>
<dbReference type="InterPro" id="IPR000073">
    <property type="entry name" value="AB_hydrolase_1"/>
</dbReference>
<evidence type="ECO:0000313" key="3">
    <source>
        <dbReference type="Proteomes" id="UP001156690"/>
    </source>
</evidence>
<dbReference type="GO" id="GO:0046464">
    <property type="term" value="P:acylglycerol catabolic process"/>
    <property type="evidence" value="ECO:0007669"/>
    <property type="project" value="TreeGrafter"/>
</dbReference>
<dbReference type="EMBL" id="BSNX01000075">
    <property type="protein sequence ID" value="GLQ76073.1"/>
    <property type="molecule type" value="Genomic_DNA"/>
</dbReference>
<evidence type="ECO:0000313" key="2">
    <source>
        <dbReference type="EMBL" id="GLQ76073.1"/>
    </source>
</evidence>
<gene>
    <name evidence="2" type="ORF">GCM10007932_54360</name>
</gene>
<proteinExistence type="predicted"/>
<dbReference type="PANTHER" id="PTHR43798">
    <property type="entry name" value="MONOACYLGLYCEROL LIPASE"/>
    <property type="match status" value="1"/>
</dbReference>
<reference evidence="3" key="1">
    <citation type="journal article" date="2019" name="Int. J. Syst. Evol. Microbiol.">
        <title>The Global Catalogue of Microorganisms (GCM) 10K type strain sequencing project: providing services to taxonomists for standard genome sequencing and annotation.</title>
        <authorList>
            <consortium name="The Broad Institute Genomics Platform"/>
            <consortium name="The Broad Institute Genome Sequencing Center for Infectious Disease"/>
            <person name="Wu L."/>
            <person name="Ma J."/>
        </authorList>
    </citation>
    <scope>NUCLEOTIDE SEQUENCE [LARGE SCALE GENOMIC DNA]</scope>
    <source>
        <strain evidence="3">NBRC 15640</strain>
    </source>
</reference>
<evidence type="ECO:0000259" key="1">
    <source>
        <dbReference type="Pfam" id="PF00561"/>
    </source>
</evidence>
<dbReference type="Gene3D" id="3.40.50.1820">
    <property type="entry name" value="alpha/beta hydrolase"/>
    <property type="match status" value="1"/>
</dbReference>
<dbReference type="Proteomes" id="UP001156690">
    <property type="component" value="Unassembled WGS sequence"/>
</dbReference>
<keyword evidence="3" id="KW-1185">Reference proteome</keyword>
<dbReference type="InterPro" id="IPR050266">
    <property type="entry name" value="AB_hydrolase_sf"/>
</dbReference>
<name>A0AAV5P0H2_9VIBR</name>
<dbReference type="Pfam" id="PF00561">
    <property type="entry name" value="Abhydrolase_1"/>
    <property type="match status" value="1"/>
</dbReference>
<dbReference type="GO" id="GO:0047372">
    <property type="term" value="F:monoacylglycerol lipase activity"/>
    <property type="evidence" value="ECO:0007669"/>
    <property type="project" value="TreeGrafter"/>
</dbReference>
<dbReference type="GO" id="GO:0016020">
    <property type="term" value="C:membrane"/>
    <property type="evidence" value="ECO:0007669"/>
    <property type="project" value="TreeGrafter"/>
</dbReference>
<sequence>MGCIRVGQGQTLVLVHGFLSGLHYWDKQIEKLSTHFDVIAMDLPGYGGEVAKTGHNSISDFALSVLKKLDDMGIQNFHLIGHSMGGMIAQEIALSAPQRVTRLVLYGTGPMGDLPGRFESLSQSMEKVQLFGTSDAKSYTVESWFQKGKGDPNFLPGLELAKGVSLQTYINGLEAMANWSAVDRLGQILAKTLVIWGDKDKSYIWNQPYLLWQEIKDSSLAVIPDCSHNVHLEKDYLFNTIVFDFLTARPT</sequence>